<comment type="caution">
    <text evidence="2">The sequence shown here is derived from an EMBL/GenBank/DDBJ whole genome shotgun (WGS) entry which is preliminary data.</text>
</comment>
<dbReference type="InterPro" id="IPR058913">
    <property type="entry name" value="Integrase_dom_put"/>
</dbReference>
<name>A0ABN8SCY5_9CNID</name>
<dbReference type="Pfam" id="PF24764">
    <property type="entry name" value="rva_4"/>
    <property type="match status" value="1"/>
</dbReference>
<organism evidence="2 3">
    <name type="scientific">Porites lobata</name>
    <dbReference type="NCBI Taxonomy" id="104759"/>
    <lineage>
        <taxon>Eukaryota</taxon>
        <taxon>Metazoa</taxon>
        <taxon>Cnidaria</taxon>
        <taxon>Anthozoa</taxon>
        <taxon>Hexacorallia</taxon>
        <taxon>Scleractinia</taxon>
        <taxon>Fungiina</taxon>
        <taxon>Poritidae</taxon>
        <taxon>Porites</taxon>
    </lineage>
</organism>
<feature type="domain" description="Integrase core" evidence="1">
    <location>
        <begin position="215"/>
        <end position="284"/>
    </location>
</feature>
<feature type="non-terminal residue" evidence="2">
    <location>
        <position position="1"/>
    </location>
</feature>
<dbReference type="EMBL" id="CALNXK010000634">
    <property type="protein sequence ID" value="CAH3188561.1"/>
    <property type="molecule type" value="Genomic_DNA"/>
</dbReference>
<dbReference type="Proteomes" id="UP001159405">
    <property type="component" value="Unassembled WGS sequence"/>
</dbReference>
<sequence>VLDIISAIDRFTGSADPSVDFQPIVFKLDFLQRIAVGLDVDELVTELIGHAYRMLVEIDQRNLVNYAYQAPLNSGGQRGRPSYEISEEQLHFLLEQGFKVCDISKILGVSARTVERRMSTFGLSVSGMFSDIEDNQLDELVQIASSQHPGMGIRMLKGYLQSKGFRIQRERIRLSLLRTDPIGIVERWRSTTRRRHYNVRYPLSLWHIDGNHKLISLFYELFYTLENQDVLNADDDCHLWCLHYVFVPIINRHLSNWKDAWVHHPLRTERNRTPMQLWISGLQEAWGSLGPEGEVFQGDYSNYGIDWQGPVPEQCPDYVEVPDTNCPFTEEEMHLL</sequence>
<dbReference type="PANTHER" id="PTHR46791">
    <property type="entry name" value="EXPRESSED PROTEIN"/>
    <property type="match status" value="1"/>
</dbReference>
<protein>
    <recommendedName>
        <fullName evidence="1">Integrase core domain-containing protein</fullName>
    </recommendedName>
</protein>
<evidence type="ECO:0000313" key="3">
    <source>
        <dbReference type="Proteomes" id="UP001159405"/>
    </source>
</evidence>
<accession>A0ABN8SCY5</accession>
<evidence type="ECO:0000313" key="2">
    <source>
        <dbReference type="EMBL" id="CAH3188561.1"/>
    </source>
</evidence>
<keyword evidence="3" id="KW-1185">Reference proteome</keyword>
<dbReference type="PANTHER" id="PTHR46791:SF5">
    <property type="entry name" value="CLR5 DOMAIN-CONTAINING PROTEIN-RELATED"/>
    <property type="match status" value="1"/>
</dbReference>
<gene>
    <name evidence="2" type="ORF">PLOB_00041035</name>
</gene>
<evidence type="ECO:0000259" key="1">
    <source>
        <dbReference type="Pfam" id="PF24764"/>
    </source>
</evidence>
<proteinExistence type="predicted"/>
<reference evidence="2 3" key="1">
    <citation type="submission" date="2022-05" db="EMBL/GenBank/DDBJ databases">
        <authorList>
            <consortium name="Genoscope - CEA"/>
            <person name="William W."/>
        </authorList>
    </citation>
    <scope>NUCLEOTIDE SEQUENCE [LARGE SCALE GENOMIC DNA]</scope>
</reference>
<feature type="non-terminal residue" evidence="2">
    <location>
        <position position="336"/>
    </location>
</feature>